<comment type="caution">
    <text evidence="2">The sequence shown here is derived from an EMBL/GenBank/DDBJ whole genome shotgun (WGS) entry which is preliminary data.</text>
</comment>
<dbReference type="InterPro" id="IPR029044">
    <property type="entry name" value="Nucleotide-diphossugar_trans"/>
</dbReference>
<dbReference type="AlphaFoldDB" id="A0A2N5HJV6"/>
<dbReference type="SUPFAM" id="SSF53448">
    <property type="entry name" value="Nucleotide-diphospho-sugar transferases"/>
    <property type="match status" value="1"/>
</dbReference>
<dbReference type="CDD" id="cd04182">
    <property type="entry name" value="GT_2_like_f"/>
    <property type="match status" value="1"/>
</dbReference>
<dbReference type="EMBL" id="PGVE01000037">
    <property type="protein sequence ID" value="PLS05819.1"/>
    <property type="molecule type" value="Genomic_DNA"/>
</dbReference>
<organism evidence="2 3">
    <name type="scientific">Neobacillus cucumis</name>
    <dbReference type="NCBI Taxonomy" id="1740721"/>
    <lineage>
        <taxon>Bacteria</taxon>
        <taxon>Bacillati</taxon>
        <taxon>Bacillota</taxon>
        <taxon>Bacilli</taxon>
        <taxon>Bacillales</taxon>
        <taxon>Bacillaceae</taxon>
        <taxon>Neobacillus</taxon>
    </lineage>
</organism>
<dbReference type="InterPro" id="IPR025877">
    <property type="entry name" value="MobA-like_NTP_Trfase"/>
</dbReference>
<dbReference type="RefSeq" id="WP_101647549.1">
    <property type="nucleotide sequence ID" value="NZ_PGVE01000037.1"/>
</dbReference>
<evidence type="ECO:0000313" key="3">
    <source>
        <dbReference type="Proteomes" id="UP000234950"/>
    </source>
</evidence>
<name>A0A2N5HJV6_9BACI</name>
<dbReference type="Proteomes" id="UP000234950">
    <property type="component" value="Unassembled WGS sequence"/>
</dbReference>
<sequence>MVGVQINSIPIKAVVLAAGISSRMGKFKPLLPIDGKPMLEVVLTRVLSFPFQEVIAVVGYKEHELREAIHVEDERLNWIINGHFLEGLSSSIKAAINYFNNVTSGVLVFLGDQPLLKASTIDQILKVSIEKGIAQSKCIIQPTYNGTPGHPVFISSSMLPYLKTITGDQGAKPIFKFADQHIYVSVDDEGTILDVDTKHDYQNIIANSK</sequence>
<keyword evidence="3" id="KW-1185">Reference proteome</keyword>
<dbReference type="PANTHER" id="PTHR43777">
    <property type="entry name" value="MOLYBDENUM COFACTOR CYTIDYLYLTRANSFERASE"/>
    <property type="match status" value="1"/>
</dbReference>
<dbReference type="GO" id="GO:0016779">
    <property type="term" value="F:nucleotidyltransferase activity"/>
    <property type="evidence" value="ECO:0007669"/>
    <property type="project" value="UniProtKB-ARBA"/>
</dbReference>
<dbReference type="Gene3D" id="3.90.550.10">
    <property type="entry name" value="Spore Coat Polysaccharide Biosynthesis Protein SpsA, Chain A"/>
    <property type="match status" value="1"/>
</dbReference>
<reference evidence="2 3" key="1">
    <citation type="submission" date="2017-11" db="EMBL/GenBank/DDBJ databases">
        <title>Comparitive Functional Genomics of Dry Heat Resistant strains isolated from the Viking Spacecraft.</title>
        <authorList>
            <person name="Seuylemezian A."/>
            <person name="Cooper K."/>
            <person name="Vaishampayan P."/>
        </authorList>
    </citation>
    <scope>NUCLEOTIDE SEQUENCE [LARGE SCALE GENOMIC DNA]</scope>
    <source>
        <strain evidence="2 3">V32-6</strain>
    </source>
</reference>
<proteinExistence type="predicted"/>
<protein>
    <recommendedName>
        <fullName evidence="1">MobA-like NTP transferase domain-containing protein</fullName>
    </recommendedName>
</protein>
<accession>A0A2N5HJV6</accession>
<gene>
    <name evidence="2" type="ORF">CVD27_08935</name>
</gene>
<dbReference type="PANTHER" id="PTHR43777:SF1">
    <property type="entry name" value="MOLYBDENUM COFACTOR CYTIDYLYLTRANSFERASE"/>
    <property type="match status" value="1"/>
</dbReference>
<dbReference type="Pfam" id="PF12804">
    <property type="entry name" value="NTP_transf_3"/>
    <property type="match status" value="1"/>
</dbReference>
<evidence type="ECO:0000313" key="2">
    <source>
        <dbReference type="EMBL" id="PLS05819.1"/>
    </source>
</evidence>
<feature type="domain" description="MobA-like NTP transferase" evidence="1">
    <location>
        <begin position="13"/>
        <end position="177"/>
    </location>
</feature>
<evidence type="ECO:0000259" key="1">
    <source>
        <dbReference type="Pfam" id="PF12804"/>
    </source>
</evidence>
<dbReference type="OrthoDB" id="285216at2"/>